<dbReference type="Gene3D" id="3.40.50.1820">
    <property type="entry name" value="alpha/beta hydrolase"/>
    <property type="match status" value="1"/>
</dbReference>
<accession>A0A366JZZ4</accession>
<dbReference type="SUPFAM" id="SSF53474">
    <property type="entry name" value="alpha/beta-Hydrolases"/>
    <property type="match status" value="1"/>
</dbReference>
<evidence type="ECO:0000313" key="2">
    <source>
        <dbReference type="Proteomes" id="UP000252731"/>
    </source>
</evidence>
<organism evidence="1 2">
    <name type="scientific">Cytobacillus firmus</name>
    <name type="common">Bacillus firmus</name>
    <dbReference type="NCBI Taxonomy" id="1399"/>
    <lineage>
        <taxon>Bacteria</taxon>
        <taxon>Bacillati</taxon>
        <taxon>Bacillota</taxon>
        <taxon>Bacilli</taxon>
        <taxon>Bacillales</taxon>
        <taxon>Bacillaceae</taxon>
        <taxon>Cytobacillus</taxon>
    </lineage>
</organism>
<comment type="caution">
    <text evidence="1">The sequence shown here is derived from an EMBL/GenBank/DDBJ whole genome shotgun (WGS) entry which is preliminary data.</text>
</comment>
<sequence length="106" mass="11734">MNMDPHNVLAKLWTGQFADISANPVYNGDFDEALRSINAFACIMPGSTDLFCTVDENEYEVKLIPNAVFKPIESIWGHFAGLGINSADNKFIDDTLKRLLALIKNG</sequence>
<dbReference type="InterPro" id="IPR029058">
    <property type="entry name" value="AB_hydrolase_fold"/>
</dbReference>
<keyword evidence="2" id="KW-1185">Reference proteome</keyword>
<evidence type="ECO:0000313" key="1">
    <source>
        <dbReference type="EMBL" id="RBP94980.1"/>
    </source>
</evidence>
<dbReference type="InterPro" id="IPR008220">
    <property type="entry name" value="HAT_MetX-like"/>
</dbReference>
<name>A0A366JZZ4_CYTFI</name>
<protein>
    <submittedName>
        <fullName evidence="1">Uncharacterized protein</fullName>
    </submittedName>
</protein>
<proteinExistence type="predicted"/>
<dbReference type="AlphaFoldDB" id="A0A366JZZ4"/>
<dbReference type="GO" id="GO:0016747">
    <property type="term" value="F:acyltransferase activity, transferring groups other than amino-acyl groups"/>
    <property type="evidence" value="ECO:0007669"/>
    <property type="project" value="InterPro"/>
</dbReference>
<gene>
    <name evidence="1" type="ORF">DFO70_1038</name>
</gene>
<dbReference type="Proteomes" id="UP000252731">
    <property type="component" value="Unassembled WGS sequence"/>
</dbReference>
<dbReference type="PANTHER" id="PTHR32268">
    <property type="entry name" value="HOMOSERINE O-ACETYLTRANSFERASE"/>
    <property type="match status" value="1"/>
</dbReference>
<dbReference type="PANTHER" id="PTHR32268:SF15">
    <property type="entry name" value="HOMOSERINE ACETYLTRANSFERASE FAMILY PROTEIN (AFU_ORTHOLOGUE AFUA_1G15350)"/>
    <property type="match status" value="1"/>
</dbReference>
<reference evidence="1 2" key="1">
    <citation type="submission" date="2018-06" db="EMBL/GenBank/DDBJ databases">
        <title>Freshwater and sediment microbial communities from various areas in North America, analyzing microbe dynamics in response to fracking.</title>
        <authorList>
            <person name="Lamendella R."/>
        </authorList>
    </citation>
    <scope>NUCLEOTIDE SEQUENCE [LARGE SCALE GENOMIC DNA]</scope>
    <source>
        <strain evidence="1 2">14_TX</strain>
    </source>
</reference>
<dbReference type="EMBL" id="QNSF01000003">
    <property type="protein sequence ID" value="RBP94980.1"/>
    <property type="molecule type" value="Genomic_DNA"/>
</dbReference>